<evidence type="ECO:0000313" key="3">
    <source>
        <dbReference type="EMBL" id="OAN46276.1"/>
    </source>
</evidence>
<dbReference type="SUPFAM" id="SSF48452">
    <property type="entry name" value="TPR-like"/>
    <property type="match status" value="2"/>
</dbReference>
<dbReference type="Pfam" id="PF13191">
    <property type="entry name" value="AAA_16"/>
    <property type="match status" value="1"/>
</dbReference>
<dbReference type="Gene3D" id="1.25.40.10">
    <property type="entry name" value="Tetratricopeptide repeat domain"/>
    <property type="match status" value="3"/>
</dbReference>
<comment type="caution">
    <text evidence="3">The sequence shown here is derived from an EMBL/GenBank/DDBJ whole genome shotgun (WGS) entry which is preliminary data.</text>
</comment>
<name>A0A178MCL6_9CHLR</name>
<dbReference type="Pfam" id="PF13424">
    <property type="entry name" value="TPR_12"/>
    <property type="match status" value="1"/>
</dbReference>
<feature type="repeat" description="TPR" evidence="1">
    <location>
        <begin position="858"/>
        <end position="891"/>
    </location>
</feature>
<dbReference type="Gene3D" id="3.40.50.300">
    <property type="entry name" value="P-loop containing nucleotide triphosphate hydrolases"/>
    <property type="match status" value="1"/>
</dbReference>
<evidence type="ECO:0000259" key="2">
    <source>
        <dbReference type="SMART" id="SM01043"/>
    </source>
</evidence>
<feature type="domain" description="Bacterial transcriptional activator" evidence="2">
    <location>
        <begin position="106"/>
        <end position="238"/>
    </location>
</feature>
<dbReference type="InterPro" id="IPR027417">
    <property type="entry name" value="P-loop_NTPase"/>
</dbReference>
<dbReference type="InterPro" id="IPR036388">
    <property type="entry name" value="WH-like_DNA-bd_sf"/>
</dbReference>
<protein>
    <recommendedName>
        <fullName evidence="2">Bacterial transcriptional activator domain-containing protein</fullName>
    </recommendedName>
</protein>
<evidence type="ECO:0000313" key="4">
    <source>
        <dbReference type="Proteomes" id="UP000078287"/>
    </source>
</evidence>
<dbReference type="InterPro" id="IPR051677">
    <property type="entry name" value="AfsR-DnrI-RedD_regulator"/>
</dbReference>
<gene>
    <name evidence="3" type="ORF">A6A03_12925</name>
</gene>
<dbReference type="InterPro" id="IPR041664">
    <property type="entry name" value="AAA_16"/>
</dbReference>
<accession>A0A178MCL6</accession>
<sequence length="1170" mass="127433">MASVTLSVRIVLLGDIRFETGADRTTFPHRESLRRLLVRLVLRPRQPCGRKQLAFILWPDAEPAEALANLRRHLYLLRELLPPAARPWLEVSTQEIIWNAPPNCQLDVTAFEQEWTTVAEMEAAAALYGGELAPGVDSDDEILSRRAALHRRYLLLLKTLARVWLDRGDWQRAGAWARRLLALDPWDEEAVRWAMTAAASSGQRAAALDLYRALAEELQRELDAQPAPETTALYHDLLHHRLELPEPARQSPALFIGRDEPLRQLLELMHHAGQGQGRIVFVSGPAGVGKTALVQEAIHRSNGMATVPAWQVLRGYCQPARSIGEQQAYLPWRQVLTAAATRLVQVAPNADWLARLAPLAPELALLRPGLIAPDQPDAAALQLAIRQALQALAATQPLLLLIEDAHWIDQASLDALNDVAAGCRSLPLLVIVTHRSGSITPALLALKRSLRRQQCAHDVTVQPFTAEETDRFLTQMLDRQSLSAVTLADIRRYAGGLPLLLHEAVAALGEMRHVTKSGLTSLRDILTLRLRAIGDHNRQMLEAAAILGFSCADAVLQRMLAWSPAKYASALDELSARHLLVDTVIHGADDYAFSHHLIHDLIVSDIPADRVPLLHEQAARALAAVYAGQSGYAARIAYHYEQAGYRLHAARCWLDHARESTDLAAFAPASEAIAHAEALLTGASRAERELQARAAMQRGVVALYQGDSAPAFALLAQAVAASREFPALYVQALVMQAYALYTRDRAGEAYAAATQALALATSLNDTINLVRARNIRGVSALMLGQMEEAIADLRQACASIEHIRPDDEHGPGVMAQTAQSLNHLGTALVFAQEYRQARDVLDQTVAIAQRSGLRRLEAAALTMIGQMLLNCGRYDEAERVYTRSLEVAGESYKPGMWGKYAGRGWVYLRIGEHEAARRDFTSGLHIATQVKSQYGALLMQSYLTFVDLAQGRTPAWSLAQLAAQAEAAQSYPVVYIACLLAGQIGELIDQSELALALYERAWRAAQASNVPSFVLAARARYLGRRIAMAPQSDLWAELDALGAKAGQAGELPAQALVALAQANGWLASGQAAQAAPAAEQAVMLARACPDVPLLGESLLVLSDICLRLGDTSRAQAALAEVQNIAHQSFAPLAIPLGLAEAGRLRADCLRSLNPHAPERAVAPRKWRAGS</sequence>
<dbReference type="Gene3D" id="1.10.10.10">
    <property type="entry name" value="Winged helix-like DNA-binding domain superfamily/Winged helix DNA-binding domain"/>
    <property type="match status" value="1"/>
</dbReference>
<reference evidence="3 4" key="1">
    <citation type="submission" date="2016-04" db="EMBL/GenBank/DDBJ databases">
        <title>Chloroflexus islandicus sp. nov., a thermophilic filamentous anoxygenic phototrophic bacterium from geyser Strokkur (Iceland).</title>
        <authorList>
            <person name="Gaisin V.A."/>
            <person name="Kalashnikov A.M."/>
            <person name="Sukhacheva M.V."/>
            <person name="Grouzdev D.S."/>
            <person name="Ivanov T.M."/>
            <person name="Kuznetsov B."/>
            <person name="Gorlenko V.M."/>
        </authorList>
    </citation>
    <scope>NUCLEOTIDE SEQUENCE [LARGE SCALE GENOMIC DNA]</scope>
    <source>
        <strain evidence="4">isl-2</strain>
    </source>
</reference>
<organism evidence="3 4">
    <name type="scientific">Chloroflexus islandicus</name>
    <dbReference type="NCBI Taxonomy" id="1707952"/>
    <lineage>
        <taxon>Bacteria</taxon>
        <taxon>Bacillati</taxon>
        <taxon>Chloroflexota</taxon>
        <taxon>Chloroflexia</taxon>
        <taxon>Chloroflexales</taxon>
        <taxon>Chloroflexineae</taxon>
        <taxon>Chloroflexaceae</taxon>
        <taxon>Chloroflexus</taxon>
    </lineage>
</organism>
<dbReference type="InterPro" id="IPR011990">
    <property type="entry name" value="TPR-like_helical_dom_sf"/>
</dbReference>
<dbReference type="AlphaFoldDB" id="A0A178MCL6"/>
<dbReference type="EMBL" id="LWQS01000046">
    <property type="protein sequence ID" value="OAN46276.1"/>
    <property type="molecule type" value="Genomic_DNA"/>
</dbReference>
<dbReference type="Pfam" id="PF03704">
    <property type="entry name" value="BTAD"/>
    <property type="match status" value="1"/>
</dbReference>
<keyword evidence="1" id="KW-0802">TPR repeat</keyword>
<dbReference type="PANTHER" id="PTHR35807">
    <property type="entry name" value="TRANSCRIPTIONAL REGULATOR REDD-RELATED"/>
    <property type="match status" value="1"/>
</dbReference>
<dbReference type="RefSeq" id="WP_066786075.1">
    <property type="nucleotide sequence ID" value="NZ_LWQS01000046.1"/>
</dbReference>
<dbReference type="Proteomes" id="UP000078287">
    <property type="component" value="Unassembled WGS sequence"/>
</dbReference>
<proteinExistence type="predicted"/>
<dbReference type="OrthoDB" id="134933at2"/>
<dbReference type="SMART" id="SM00028">
    <property type="entry name" value="TPR"/>
    <property type="match status" value="6"/>
</dbReference>
<dbReference type="STRING" id="1707952.A6A03_12925"/>
<keyword evidence="4" id="KW-1185">Reference proteome</keyword>
<dbReference type="InterPro" id="IPR019734">
    <property type="entry name" value="TPR_rpt"/>
</dbReference>
<evidence type="ECO:0000256" key="1">
    <source>
        <dbReference type="PROSITE-ProRule" id="PRU00339"/>
    </source>
</evidence>
<dbReference type="SMART" id="SM01043">
    <property type="entry name" value="BTAD"/>
    <property type="match status" value="1"/>
</dbReference>
<dbReference type="InterPro" id="IPR005158">
    <property type="entry name" value="BTAD"/>
</dbReference>
<dbReference type="SUPFAM" id="SSF52540">
    <property type="entry name" value="P-loop containing nucleoside triphosphate hydrolases"/>
    <property type="match status" value="1"/>
</dbReference>
<dbReference type="PROSITE" id="PS50005">
    <property type="entry name" value="TPR"/>
    <property type="match status" value="1"/>
</dbReference>